<keyword evidence="7" id="KW-0594">Phospholipid biosynthesis</keyword>
<evidence type="ECO:0000313" key="10">
    <source>
        <dbReference type="EMBL" id="CCH77710.1"/>
    </source>
</evidence>
<dbReference type="InterPro" id="IPR045540">
    <property type="entry name" value="YegS/DAGK_C"/>
</dbReference>
<dbReference type="GO" id="GO:0005524">
    <property type="term" value="F:ATP binding"/>
    <property type="evidence" value="ECO:0007669"/>
    <property type="project" value="UniProtKB-KW"/>
</dbReference>
<evidence type="ECO:0000256" key="3">
    <source>
        <dbReference type="ARBA" id="ARBA00022679"/>
    </source>
</evidence>
<dbReference type="Pfam" id="PF19279">
    <property type="entry name" value="YegS_C"/>
    <property type="match status" value="1"/>
</dbReference>
<evidence type="ECO:0000256" key="7">
    <source>
        <dbReference type="ARBA" id="ARBA00023209"/>
    </source>
</evidence>
<comment type="caution">
    <text evidence="10">The sequence shown here is derived from an EMBL/GenBank/DDBJ whole genome shotgun (WGS) entry which is preliminary data.</text>
</comment>
<keyword evidence="7" id="KW-0444">Lipid biosynthesis</keyword>
<dbReference type="InterPro" id="IPR050187">
    <property type="entry name" value="Lipid_Phosphate_FormReg"/>
</dbReference>
<keyword evidence="5" id="KW-0418">Kinase</keyword>
<keyword evidence="7" id="KW-0443">Lipid metabolism</keyword>
<evidence type="ECO:0000256" key="2">
    <source>
        <dbReference type="ARBA" id="ARBA00005983"/>
    </source>
</evidence>
<comment type="similarity">
    <text evidence="2">Belongs to the diacylglycerol/lipid kinase family.</text>
</comment>
<dbReference type="PANTHER" id="PTHR12358">
    <property type="entry name" value="SPHINGOSINE KINASE"/>
    <property type="match status" value="1"/>
</dbReference>
<dbReference type="Proteomes" id="UP000035721">
    <property type="component" value="Unassembled WGS sequence"/>
</dbReference>
<dbReference type="STRING" id="1194083.BN12_2170011"/>
<evidence type="ECO:0000256" key="6">
    <source>
        <dbReference type="ARBA" id="ARBA00022840"/>
    </source>
</evidence>
<evidence type="ECO:0000256" key="8">
    <source>
        <dbReference type="ARBA" id="ARBA00023264"/>
    </source>
</evidence>
<dbReference type="GO" id="GO:0004143">
    <property type="term" value="F:ATP-dependent diacylglycerol kinase activity"/>
    <property type="evidence" value="ECO:0007669"/>
    <property type="project" value="TreeGrafter"/>
</dbReference>
<dbReference type="InterPro" id="IPR017438">
    <property type="entry name" value="ATP-NAD_kinase_N"/>
</dbReference>
<evidence type="ECO:0000256" key="4">
    <source>
        <dbReference type="ARBA" id="ARBA00022741"/>
    </source>
</evidence>
<dbReference type="Pfam" id="PF00781">
    <property type="entry name" value="DAGK_cat"/>
    <property type="match status" value="1"/>
</dbReference>
<keyword evidence="3" id="KW-0808">Transferase</keyword>
<sequence>MKRVGLVVNPTAGRRRGAVLGRDVADGLRAAGHDVVDLSAPTASAARANAVRAVAHGIDVLVVVGGDGTAHLGVNVVAGTDTPLVVAGAGTGNDLAATLGWPVRDAAAVVRVVGEGVPRRIDAARRVEPDGSGAWFGGVLAAGFDSVVNERANRWPWPKGRMRYHLAILRELPVFRPIPYAVTVDGVTTRTEAMLVAVANGPAYGGGMRMAPDARVDDGLLDVVVVHAISRVELVRVFPRVFSGTHVDHPAVEILRGREVRLDAERVVAYADGERFAPLPLTCEVVPEALSVLT</sequence>
<dbReference type="Gene3D" id="2.60.200.40">
    <property type="match status" value="1"/>
</dbReference>
<keyword evidence="4" id="KW-0547">Nucleotide-binding</keyword>
<evidence type="ECO:0000256" key="5">
    <source>
        <dbReference type="ARBA" id="ARBA00022777"/>
    </source>
</evidence>
<proteinExistence type="inferred from homology"/>
<dbReference type="AlphaFoldDB" id="A0A077M0H4"/>
<keyword evidence="6" id="KW-0067">ATP-binding</keyword>
<evidence type="ECO:0000259" key="9">
    <source>
        <dbReference type="PROSITE" id="PS50146"/>
    </source>
</evidence>
<evidence type="ECO:0000313" key="11">
    <source>
        <dbReference type="Proteomes" id="UP000035721"/>
    </source>
</evidence>
<accession>A0A077M0H4</accession>
<dbReference type="SUPFAM" id="SSF111331">
    <property type="entry name" value="NAD kinase/diacylglycerol kinase-like"/>
    <property type="match status" value="1"/>
</dbReference>
<evidence type="ECO:0000256" key="1">
    <source>
        <dbReference type="ARBA" id="ARBA00001946"/>
    </source>
</evidence>
<gene>
    <name evidence="10" type="ORF">BN12_2170011</name>
</gene>
<dbReference type="InterPro" id="IPR001206">
    <property type="entry name" value="Diacylglycerol_kinase_cat_dom"/>
</dbReference>
<keyword evidence="11" id="KW-1185">Reference proteome</keyword>
<dbReference type="PROSITE" id="PS50146">
    <property type="entry name" value="DAGK"/>
    <property type="match status" value="1"/>
</dbReference>
<dbReference type="Gene3D" id="3.40.50.10330">
    <property type="entry name" value="Probable inorganic polyphosphate/atp-NAD kinase, domain 1"/>
    <property type="match status" value="1"/>
</dbReference>
<dbReference type="RefSeq" id="WP_048554645.1">
    <property type="nucleotide sequence ID" value="NZ_HF570958.1"/>
</dbReference>
<dbReference type="InterPro" id="IPR016064">
    <property type="entry name" value="NAD/diacylglycerol_kinase_sf"/>
</dbReference>
<name>A0A077M0H4_9MICO</name>
<dbReference type="EMBL" id="CAJB01000132">
    <property type="protein sequence ID" value="CCH77710.1"/>
    <property type="molecule type" value="Genomic_DNA"/>
</dbReference>
<protein>
    <recommendedName>
        <fullName evidence="9">DAGKc domain-containing protein</fullName>
    </recommendedName>
</protein>
<dbReference type="GO" id="GO:0005886">
    <property type="term" value="C:plasma membrane"/>
    <property type="evidence" value="ECO:0007669"/>
    <property type="project" value="TreeGrafter"/>
</dbReference>
<feature type="domain" description="DAGKc" evidence="9">
    <location>
        <begin position="1"/>
        <end position="129"/>
    </location>
</feature>
<organism evidence="10 11">
    <name type="scientific">Nostocoides japonicum T1-X7</name>
    <dbReference type="NCBI Taxonomy" id="1194083"/>
    <lineage>
        <taxon>Bacteria</taxon>
        <taxon>Bacillati</taxon>
        <taxon>Actinomycetota</taxon>
        <taxon>Actinomycetes</taxon>
        <taxon>Micrococcales</taxon>
        <taxon>Intrasporangiaceae</taxon>
        <taxon>Nostocoides</taxon>
    </lineage>
</organism>
<reference evidence="10 11" key="1">
    <citation type="journal article" date="2013" name="ISME J.">
        <title>A metabolic model for members of the genus Tetrasphaera involved in enhanced biological phosphorus removal.</title>
        <authorList>
            <person name="Kristiansen R."/>
            <person name="Nguyen H.T.T."/>
            <person name="Saunders A.M."/>
            <person name="Nielsen J.L."/>
            <person name="Wimmer R."/>
            <person name="Le V.Q."/>
            <person name="McIlroy S.J."/>
            <person name="Petrovski S."/>
            <person name="Seviour R.J."/>
            <person name="Calteau A."/>
            <person name="Nielsen K.L."/>
            <person name="Nielsen P.H."/>
        </authorList>
    </citation>
    <scope>NUCLEOTIDE SEQUENCE [LARGE SCALE GENOMIC DNA]</scope>
    <source>
        <strain evidence="10 11">T1-X7</strain>
    </source>
</reference>
<keyword evidence="8" id="KW-1208">Phospholipid metabolism</keyword>
<comment type="cofactor">
    <cofactor evidence="1">
        <name>Mg(2+)</name>
        <dbReference type="ChEBI" id="CHEBI:18420"/>
    </cofactor>
</comment>
<dbReference type="OrthoDB" id="142078at2"/>
<dbReference type="PANTHER" id="PTHR12358:SF106">
    <property type="entry name" value="LIPID KINASE YEGS"/>
    <property type="match status" value="1"/>
</dbReference>
<dbReference type="GO" id="GO:0008654">
    <property type="term" value="P:phospholipid biosynthetic process"/>
    <property type="evidence" value="ECO:0007669"/>
    <property type="project" value="UniProtKB-KW"/>
</dbReference>